<protein>
    <submittedName>
        <fullName evidence="1">Uncharacterized protein</fullName>
    </submittedName>
</protein>
<gene>
    <name evidence="1" type="ORF">BV22DRAFT_1135665</name>
</gene>
<dbReference type="Proteomes" id="UP000790709">
    <property type="component" value="Unassembled WGS sequence"/>
</dbReference>
<accession>A0ACB8AXI2</accession>
<comment type="caution">
    <text evidence="1">The sequence shown here is derived from an EMBL/GenBank/DDBJ whole genome shotgun (WGS) entry which is preliminary data.</text>
</comment>
<dbReference type="EMBL" id="MU267247">
    <property type="protein sequence ID" value="KAH7917132.1"/>
    <property type="molecule type" value="Genomic_DNA"/>
</dbReference>
<reference evidence="1" key="1">
    <citation type="journal article" date="2021" name="New Phytol.">
        <title>Evolutionary innovations through gain and loss of genes in the ectomycorrhizal Boletales.</title>
        <authorList>
            <person name="Wu G."/>
            <person name="Miyauchi S."/>
            <person name="Morin E."/>
            <person name="Kuo A."/>
            <person name="Drula E."/>
            <person name="Varga T."/>
            <person name="Kohler A."/>
            <person name="Feng B."/>
            <person name="Cao Y."/>
            <person name="Lipzen A."/>
            <person name="Daum C."/>
            <person name="Hundley H."/>
            <person name="Pangilinan J."/>
            <person name="Johnson J."/>
            <person name="Barry K."/>
            <person name="LaButti K."/>
            <person name="Ng V."/>
            <person name="Ahrendt S."/>
            <person name="Min B."/>
            <person name="Choi I.G."/>
            <person name="Park H."/>
            <person name="Plett J.M."/>
            <person name="Magnuson J."/>
            <person name="Spatafora J.W."/>
            <person name="Nagy L.G."/>
            <person name="Henrissat B."/>
            <person name="Grigoriev I.V."/>
            <person name="Yang Z.L."/>
            <person name="Xu J."/>
            <person name="Martin F.M."/>
        </authorList>
    </citation>
    <scope>NUCLEOTIDE SEQUENCE</scope>
    <source>
        <strain evidence="1">KUC20120723A-06</strain>
    </source>
</reference>
<organism evidence="1 2">
    <name type="scientific">Leucogyrophana mollusca</name>
    <dbReference type="NCBI Taxonomy" id="85980"/>
    <lineage>
        <taxon>Eukaryota</taxon>
        <taxon>Fungi</taxon>
        <taxon>Dikarya</taxon>
        <taxon>Basidiomycota</taxon>
        <taxon>Agaricomycotina</taxon>
        <taxon>Agaricomycetes</taxon>
        <taxon>Agaricomycetidae</taxon>
        <taxon>Boletales</taxon>
        <taxon>Boletales incertae sedis</taxon>
        <taxon>Leucogyrophana</taxon>
    </lineage>
</organism>
<evidence type="ECO:0000313" key="2">
    <source>
        <dbReference type="Proteomes" id="UP000790709"/>
    </source>
</evidence>
<name>A0ACB8AXI2_9AGAM</name>
<keyword evidence="2" id="KW-1185">Reference proteome</keyword>
<proteinExistence type="predicted"/>
<evidence type="ECO:0000313" key="1">
    <source>
        <dbReference type="EMBL" id="KAH7917132.1"/>
    </source>
</evidence>
<sequence>MSTPSLFTLHTPLGNDVLLGCWTRVANLACCLFLTCRHLAVSVTATHDDALPHELGLYARSHYAVPSLPVRGLSCERVRSDDTPPQGRYLAPHILLQHQFAFDL</sequence>